<name>A0ABZ3H2L6_GEOAI</name>
<protein>
    <recommendedName>
        <fullName evidence="3">Roadblock/LAMTOR2 domain-containing protein</fullName>
    </recommendedName>
</protein>
<dbReference type="Proteomes" id="UP001492541">
    <property type="component" value="Chromosome"/>
</dbReference>
<reference evidence="1 2" key="1">
    <citation type="submission" date="2021-11" db="EMBL/GenBank/DDBJ databases">
        <title>Whole genome of Geoglobus acetivorans.</title>
        <authorList>
            <person name="Liu D."/>
        </authorList>
    </citation>
    <scope>NUCLEOTIDE SEQUENCE [LARGE SCALE GENOMIC DNA]</scope>
    <source>
        <strain evidence="1 2">SBH6</strain>
    </source>
</reference>
<organism evidence="1 2">
    <name type="scientific">Geoglobus acetivorans</name>
    <dbReference type="NCBI Taxonomy" id="565033"/>
    <lineage>
        <taxon>Archaea</taxon>
        <taxon>Methanobacteriati</taxon>
        <taxon>Methanobacteriota</taxon>
        <taxon>Archaeoglobi</taxon>
        <taxon>Archaeoglobales</taxon>
        <taxon>Archaeoglobaceae</taxon>
        <taxon>Geoglobus</taxon>
    </lineage>
</organism>
<evidence type="ECO:0008006" key="3">
    <source>
        <dbReference type="Google" id="ProtNLM"/>
    </source>
</evidence>
<proteinExistence type="predicted"/>
<dbReference type="EMBL" id="CP087714">
    <property type="protein sequence ID" value="XAT63805.1"/>
    <property type="molecule type" value="Genomic_DNA"/>
</dbReference>
<sequence>MSQRVSKLIKELSNDPSVKGVILYRVDGTPIYAEIKDERAVLTHLYFLEKHIKSLLDYIFNRKLEDVSIKVGNIKILLLPVTRTLVLSILFLPIAEYRLEIEAKRVINSLKPILLNEI</sequence>
<dbReference type="RefSeq" id="WP_193806863.1">
    <property type="nucleotide sequence ID" value="NZ_CP087714.1"/>
</dbReference>
<evidence type="ECO:0000313" key="2">
    <source>
        <dbReference type="Proteomes" id="UP001492541"/>
    </source>
</evidence>
<dbReference type="GeneID" id="90448038"/>
<evidence type="ECO:0000313" key="1">
    <source>
        <dbReference type="EMBL" id="XAT63805.1"/>
    </source>
</evidence>
<keyword evidence="2" id="KW-1185">Reference proteome</keyword>
<accession>A0ABZ3H2L6</accession>
<gene>
    <name evidence="1" type="ORF">LPQ35_00105</name>
</gene>